<name>A0A6C0QWE2_9BACL</name>
<accession>A0A6C0QWE2</accession>
<dbReference type="GO" id="GO:0016791">
    <property type="term" value="F:phosphatase activity"/>
    <property type="evidence" value="ECO:0007669"/>
    <property type="project" value="TreeGrafter"/>
</dbReference>
<dbReference type="Pfam" id="PF08282">
    <property type="entry name" value="Hydrolase_3"/>
    <property type="match status" value="1"/>
</dbReference>
<dbReference type="InterPro" id="IPR000150">
    <property type="entry name" value="Cof"/>
</dbReference>
<dbReference type="InterPro" id="IPR036412">
    <property type="entry name" value="HAD-like_sf"/>
</dbReference>
<dbReference type="CDD" id="cd07516">
    <property type="entry name" value="HAD_Pase"/>
    <property type="match status" value="1"/>
</dbReference>
<dbReference type="NCBIfam" id="TIGR00099">
    <property type="entry name" value="Cof-subfamily"/>
    <property type="match status" value="1"/>
</dbReference>
<sequence>MGTYKLVALDMDGTLLTEEKTISKANKEAIFAALDKGVTVIFSTGRGVQSITPYAEELKLETPLVAVNGSEVWSAPHKLHKRTLFQADVIRRLHALALKNDSWYWAYAVDGLFNRDQWTDDLDGQQWLKFGYYTEEEDKLKAIRSEVEKWDLFEVTNSHVCNIELNPKGISKASGVEEVCKMIGADMSQVIAMGDSQNDIAMIRSAGLGVAMGNAQEEVKRIADYVTATNEEDGVARVIEQFVLNA</sequence>
<keyword evidence="1" id="KW-0378">Hydrolase</keyword>
<dbReference type="Gene3D" id="3.30.1240.10">
    <property type="match status" value="1"/>
</dbReference>
<dbReference type="PANTHER" id="PTHR10000:SF55">
    <property type="entry name" value="5-AMINO-6-(5-PHOSPHO-D-RIBITYLAMINO)URACIL PHOSPHATASE YCSE"/>
    <property type="match status" value="1"/>
</dbReference>
<dbReference type="NCBIfam" id="TIGR01484">
    <property type="entry name" value="HAD-SF-IIB"/>
    <property type="match status" value="1"/>
</dbReference>
<dbReference type="AlphaFoldDB" id="A0A6C0QWE2"/>
<protein>
    <submittedName>
        <fullName evidence="1">HAD-superfamily hydrolase</fullName>
    </submittedName>
</protein>
<proteinExistence type="predicted"/>
<dbReference type="PROSITE" id="PS01229">
    <property type="entry name" value="COF_2"/>
    <property type="match status" value="1"/>
</dbReference>
<dbReference type="GO" id="GO:0005829">
    <property type="term" value="C:cytosol"/>
    <property type="evidence" value="ECO:0007669"/>
    <property type="project" value="TreeGrafter"/>
</dbReference>
<gene>
    <name evidence="1" type="ORF">ERICV_04004</name>
</gene>
<dbReference type="SFLD" id="SFLDG01140">
    <property type="entry name" value="C2.B:_Phosphomannomutase_and_P"/>
    <property type="match status" value="1"/>
</dbReference>
<dbReference type="PROSITE" id="PS01228">
    <property type="entry name" value="COF_1"/>
    <property type="match status" value="1"/>
</dbReference>
<dbReference type="RefSeq" id="WP_172423619.1">
    <property type="nucleotide sequence ID" value="NZ_CP019717.1"/>
</dbReference>
<dbReference type="InterPro" id="IPR023214">
    <property type="entry name" value="HAD_sf"/>
</dbReference>
<dbReference type="EMBL" id="CP019717">
    <property type="protein sequence ID" value="QHZ53094.1"/>
    <property type="molecule type" value="Genomic_DNA"/>
</dbReference>
<organism evidence="1 2">
    <name type="scientific">Paenibacillus larvae subsp. larvae</name>
    <dbReference type="NCBI Taxonomy" id="147375"/>
    <lineage>
        <taxon>Bacteria</taxon>
        <taxon>Bacillati</taxon>
        <taxon>Bacillota</taxon>
        <taxon>Bacilli</taxon>
        <taxon>Bacillales</taxon>
        <taxon>Paenibacillaceae</taxon>
        <taxon>Paenibacillus</taxon>
    </lineage>
</organism>
<reference evidence="1 2" key="1">
    <citation type="journal article" date="2020" name="Int. J. Med. Microbiol.">
        <title>Discovery of Paenibacillus larvae ERIC V: Phenotypic and genomic comparison to genotypes ERIC I-IV reveal different inventories of virulence factors which correlate with epidemiological prevalences of American Foulbrood.</title>
        <authorList>
            <person name="Beims H."/>
            <person name="Bunk B."/>
            <person name="Erler S."/>
            <person name="Mohr K.I."/>
            <person name="Sproer C."/>
            <person name="Pradella S."/>
            <person name="Gunther G."/>
            <person name="Rohde M."/>
            <person name="von der Ohe W."/>
            <person name="Steinert M."/>
        </authorList>
    </citation>
    <scope>NUCLEOTIDE SEQUENCE [LARGE SCALE GENOMIC DNA]</scope>
    <source>
        <strain evidence="1">Eric_V</strain>
    </source>
</reference>
<dbReference type="InterPro" id="IPR006379">
    <property type="entry name" value="HAD-SF_hydro_IIB"/>
</dbReference>
<dbReference type="Gene3D" id="3.40.50.1000">
    <property type="entry name" value="HAD superfamily/HAD-like"/>
    <property type="match status" value="1"/>
</dbReference>
<dbReference type="GO" id="GO:0000287">
    <property type="term" value="F:magnesium ion binding"/>
    <property type="evidence" value="ECO:0007669"/>
    <property type="project" value="TreeGrafter"/>
</dbReference>
<dbReference type="SFLD" id="SFLDS00003">
    <property type="entry name" value="Haloacid_Dehalogenase"/>
    <property type="match status" value="1"/>
</dbReference>
<dbReference type="PANTHER" id="PTHR10000">
    <property type="entry name" value="PHOSPHOSERINE PHOSPHATASE"/>
    <property type="match status" value="1"/>
</dbReference>
<dbReference type="Proteomes" id="UP000464330">
    <property type="component" value="Chromosome"/>
</dbReference>
<dbReference type="SUPFAM" id="SSF56784">
    <property type="entry name" value="HAD-like"/>
    <property type="match status" value="1"/>
</dbReference>
<evidence type="ECO:0000313" key="2">
    <source>
        <dbReference type="Proteomes" id="UP000464330"/>
    </source>
</evidence>
<evidence type="ECO:0000313" key="1">
    <source>
        <dbReference type="EMBL" id="QHZ53094.1"/>
    </source>
</evidence>